<reference evidence="2" key="1">
    <citation type="submission" date="2023-06" db="EMBL/GenBank/DDBJ databases">
        <authorList>
            <person name="Delattre M."/>
        </authorList>
    </citation>
    <scope>NUCLEOTIDE SEQUENCE</scope>
    <source>
        <strain evidence="2">AF72</strain>
    </source>
</reference>
<dbReference type="AlphaFoldDB" id="A0AA36D8H0"/>
<protein>
    <submittedName>
        <fullName evidence="2">Uncharacterized protein</fullName>
    </submittedName>
</protein>
<keyword evidence="1" id="KW-0812">Transmembrane</keyword>
<evidence type="ECO:0000313" key="3">
    <source>
        <dbReference type="Proteomes" id="UP001177023"/>
    </source>
</evidence>
<dbReference type="Proteomes" id="UP001177023">
    <property type="component" value="Unassembled WGS sequence"/>
</dbReference>
<feature type="transmembrane region" description="Helical" evidence="1">
    <location>
        <begin position="16"/>
        <end position="35"/>
    </location>
</feature>
<keyword evidence="3" id="KW-1185">Reference proteome</keyword>
<name>A0AA36D8H0_9BILA</name>
<dbReference type="EMBL" id="CATQJA010002665">
    <property type="protein sequence ID" value="CAJ0583058.1"/>
    <property type="molecule type" value="Genomic_DNA"/>
</dbReference>
<proteinExistence type="predicted"/>
<evidence type="ECO:0000256" key="1">
    <source>
        <dbReference type="SAM" id="Phobius"/>
    </source>
</evidence>
<keyword evidence="1" id="KW-0472">Membrane</keyword>
<keyword evidence="1" id="KW-1133">Transmembrane helix</keyword>
<organism evidence="2 3">
    <name type="scientific">Mesorhabditis spiculigera</name>
    <dbReference type="NCBI Taxonomy" id="96644"/>
    <lineage>
        <taxon>Eukaryota</taxon>
        <taxon>Metazoa</taxon>
        <taxon>Ecdysozoa</taxon>
        <taxon>Nematoda</taxon>
        <taxon>Chromadorea</taxon>
        <taxon>Rhabditida</taxon>
        <taxon>Rhabditina</taxon>
        <taxon>Rhabditomorpha</taxon>
        <taxon>Rhabditoidea</taxon>
        <taxon>Rhabditidae</taxon>
        <taxon>Mesorhabditinae</taxon>
        <taxon>Mesorhabditis</taxon>
    </lineage>
</organism>
<evidence type="ECO:0000313" key="2">
    <source>
        <dbReference type="EMBL" id="CAJ0583058.1"/>
    </source>
</evidence>
<feature type="non-terminal residue" evidence="2">
    <location>
        <position position="1"/>
    </location>
</feature>
<sequence>MGIKFNSRYWQTNRGIIKILQIIIGLLISGSWGLYRGHGNYQTNTGYSINSLCLLINIVFFVLHLINIKNYKLERVYTIIGMILYIIIAALIIWHCFDYHEKYGLGWDLPYVQFIYVGMAILYLWDFQILNGDASD</sequence>
<comment type="caution">
    <text evidence="2">The sequence shown here is derived from an EMBL/GenBank/DDBJ whole genome shotgun (WGS) entry which is preliminary data.</text>
</comment>
<feature type="transmembrane region" description="Helical" evidence="1">
    <location>
        <begin position="109"/>
        <end position="125"/>
    </location>
</feature>
<feature type="transmembrane region" description="Helical" evidence="1">
    <location>
        <begin position="47"/>
        <end position="66"/>
    </location>
</feature>
<accession>A0AA36D8H0</accession>
<feature type="transmembrane region" description="Helical" evidence="1">
    <location>
        <begin position="78"/>
        <end position="97"/>
    </location>
</feature>
<gene>
    <name evidence="2" type="ORF">MSPICULIGERA_LOCUS21174</name>
</gene>